<accession>A0ABV5S9M7</accession>
<organism evidence="1 2">
    <name type="scientific">Nonomuraea helvata</name>
    <dbReference type="NCBI Taxonomy" id="37484"/>
    <lineage>
        <taxon>Bacteria</taxon>
        <taxon>Bacillati</taxon>
        <taxon>Actinomycetota</taxon>
        <taxon>Actinomycetes</taxon>
        <taxon>Streptosporangiales</taxon>
        <taxon>Streptosporangiaceae</taxon>
        <taxon>Nonomuraea</taxon>
    </lineage>
</organism>
<dbReference type="SUPFAM" id="SSF53474">
    <property type="entry name" value="alpha/beta-Hydrolases"/>
    <property type="match status" value="1"/>
</dbReference>
<protein>
    <submittedName>
        <fullName evidence="1">Alpha/beta hydrolase</fullName>
    </submittedName>
</protein>
<keyword evidence="2" id="KW-1185">Reference proteome</keyword>
<keyword evidence="1" id="KW-0378">Hydrolase</keyword>
<gene>
    <name evidence="1" type="ORF">ACFFSA_35385</name>
</gene>
<dbReference type="InterPro" id="IPR029058">
    <property type="entry name" value="AB_hydrolase_fold"/>
</dbReference>
<dbReference type="Gene3D" id="3.40.50.1820">
    <property type="entry name" value="alpha/beta hydrolase"/>
    <property type="match status" value="1"/>
</dbReference>
<dbReference type="GO" id="GO:0016787">
    <property type="term" value="F:hydrolase activity"/>
    <property type="evidence" value="ECO:0007669"/>
    <property type="project" value="UniProtKB-KW"/>
</dbReference>
<proteinExistence type="predicted"/>
<dbReference type="EMBL" id="JBHMBW010000041">
    <property type="protein sequence ID" value="MFB9628396.1"/>
    <property type="molecule type" value="Genomic_DNA"/>
</dbReference>
<comment type="caution">
    <text evidence="1">The sequence shown here is derived from an EMBL/GenBank/DDBJ whole genome shotgun (WGS) entry which is preliminary data.</text>
</comment>
<evidence type="ECO:0000313" key="1">
    <source>
        <dbReference type="EMBL" id="MFB9628396.1"/>
    </source>
</evidence>
<reference evidence="1 2" key="1">
    <citation type="submission" date="2024-09" db="EMBL/GenBank/DDBJ databases">
        <authorList>
            <person name="Sun Q."/>
            <person name="Mori K."/>
        </authorList>
    </citation>
    <scope>NUCLEOTIDE SEQUENCE [LARGE SCALE GENOMIC DNA]</scope>
    <source>
        <strain evidence="1 2">JCM 3143</strain>
    </source>
</reference>
<evidence type="ECO:0000313" key="2">
    <source>
        <dbReference type="Proteomes" id="UP001589532"/>
    </source>
</evidence>
<name>A0ABV5S9M7_9ACTN</name>
<sequence length="370" mass="39585">MKRAVAWIAAVLAVLAVVGVGGAGWYYSGLVIDPSHGGSYPLEVLAFDGSKVTLKGGSDTAAPGTYGLTWRDGNATLGPVISASGSTVVRQVTRVRRGTLAPGVRAYFDRWIWGHEDPRSALGLPYETVSIRSELGDFPAWRMPGTSKTWVIAVHGRNANPSEALRFLPVFHALGVPVLAISYRNDEGAPAGDDGKFHLGATEWREVAAAIAYARGQGATGVVLYGFSMGGGIVPMAARELPGEPIKGLILDSPVMDWNAPIDLGARQQGVPLWLASVGKFTVERRTGISLDDLDHVRHAKEFRQPILLFVDDDDASVPIEPSLRFAHLRPDLVTLVRTRGGGHVGSWNVDQARYEQALRTFVTASAASS</sequence>
<dbReference type="RefSeq" id="WP_345000537.1">
    <property type="nucleotide sequence ID" value="NZ_BAAAXV010000009.1"/>
</dbReference>
<dbReference type="Proteomes" id="UP001589532">
    <property type="component" value="Unassembled WGS sequence"/>
</dbReference>